<evidence type="ECO:0000313" key="3">
    <source>
        <dbReference type="Proteomes" id="UP001501480"/>
    </source>
</evidence>
<dbReference type="Gene3D" id="1.25.40.20">
    <property type="entry name" value="Ankyrin repeat-containing domain"/>
    <property type="match status" value="1"/>
</dbReference>
<organism evidence="2 3">
    <name type="scientific">Aeromicrobium halocynthiae</name>
    <dbReference type="NCBI Taxonomy" id="560557"/>
    <lineage>
        <taxon>Bacteria</taxon>
        <taxon>Bacillati</taxon>
        <taxon>Actinomycetota</taxon>
        <taxon>Actinomycetes</taxon>
        <taxon>Propionibacteriales</taxon>
        <taxon>Nocardioidaceae</taxon>
        <taxon>Aeromicrobium</taxon>
    </lineage>
</organism>
<evidence type="ECO:0000313" key="2">
    <source>
        <dbReference type="EMBL" id="GAA2075811.1"/>
    </source>
</evidence>
<dbReference type="InterPro" id="IPR036770">
    <property type="entry name" value="Ankyrin_rpt-contain_sf"/>
</dbReference>
<feature type="region of interest" description="Disordered" evidence="1">
    <location>
        <begin position="79"/>
        <end position="104"/>
    </location>
</feature>
<sequence length="104" mass="11313">MSGGDWKDLYAAASAGDLELVRFHLRGGIDPDYVHPEYQCTVLVAAIVNGHEDVALELLDARADPTLYSELDDLTPAQAARRHRVARVEDRLSRGSSRGPAAGR</sequence>
<proteinExistence type="predicted"/>
<evidence type="ECO:0008006" key="4">
    <source>
        <dbReference type="Google" id="ProtNLM"/>
    </source>
</evidence>
<dbReference type="SUPFAM" id="SSF48403">
    <property type="entry name" value="Ankyrin repeat"/>
    <property type="match status" value="1"/>
</dbReference>
<gene>
    <name evidence="2" type="ORF">GCM10009821_13740</name>
</gene>
<accession>A0ABN2VXC4</accession>
<comment type="caution">
    <text evidence="2">The sequence shown here is derived from an EMBL/GenBank/DDBJ whole genome shotgun (WGS) entry which is preliminary data.</text>
</comment>
<dbReference type="Pfam" id="PF12796">
    <property type="entry name" value="Ank_2"/>
    <property type="match status" value="1"/>
</dbReference>
<dbReference type="InterPro" id="IPR002110">
    <property type="entry name" value="Ankyrin_rpt"/>
</dbReference>
<dbReference type="RefSeq" id="WP_344326260.1">
    <property type="nucleotide sequence ID" value="NZ_BAAAPY010000003.1"/>
</dbReference>
<evidence type="ECO:0000256" key="1">
    <source>
        <dbReference type="SAM" id="MobiDB-lite"/>
    </source>
</evidence>
<name>A0ABN2VXC4_9ACTN</name>
<keyword evidence="3" id="KW-1185">Reference proteome</keyword>
<dbReference type="SMART" id="SM00248">
    <property type="entry name" value="ANK"/>
    <property type="match status" value="2"/>
</dbReference>
<protein>
    <recommendedName>
        <fullName evidence="4">Ankyrin repeat domain-containing protein</fullName>
    </recommendedName>
</protein>
<reference evidence="2 3" key="1">
    <citation type="journal article" date="2019" name="Int. J. Syst. Evol. Microbiol.">
        <title>The Global Catalogue of Microorganisms (GCM) 10K type strain sequencing project: providing services to taxonomists for standard genome sequencing and annotation.</title>
        <authorList>
            <consortium name="The Broad Institute Genomics Platform"/>
            <consortium name="The Broad Institute Genome Sequencing Center for Infectious Disease"/>
            <person name="Wu L."/>
            <person name="Ma J."/>
        </authorList>
    </citation>
    <scope>NUCLEOTIDE SEQUENCE [LARGE SCALE GENOMIC DNA]</scope>
    <source>
        <strain evidence="2 3">JCM 15749</strain>
    </source>
</reference>
<dbReference type="EMBL" id="BAAAPY010000003">
    <property type="protein sequence ID" value="GAA2075811.1"/>
    <property type="molecule type" value="Genomic_DNA"/>
</dbReference>
<dbReference type="Proteomes" id="UP001501480">
    <property type="component" value="Unassembled WGS sequence"/>
</dbReference>